<keyword evidence="8" id="KW-1185">Reference proteome</keyword>
<keyword evidence="5" id="KW-0560">Oxidoreductase</keyword>
<dbReference type="InterPro" id="IPR050416">
    <property type="entry name" value="FAD-linked_Oxidoreductase"/>
</dbReference>
<dbReference type="InterPro" id="IPR036318">
    <property type="entry name" value="FAD-bd_PCMH-like_sf"/>
</dbReference>
<protein>
    <submittedName>
        <fullName evidence="7">FAD-binding oxidoreductase</fullName>
    </submittedName>
</protein>
<dbReference type="PROSITE" id="PS51387">
    <property type="entry name" value="FAD_PCMH"/>
    <property type="match status" value="1"/>
</dbReference>
<dbReference type="InterPro" id="IPR016166">
    <property type="entry name" value="FAD-bd_PCMH"/>
</dbReference>
<dbReference type="EMBL" id="RSEC01000024">
    <property type="protein sequence ID" value="RSD22782.1"/>
    <property type="molecule type" value="Genomic_DNA"/>
</dbReference>
<dbReference type="InterPro" id="IPR016169">
    <property type="entry name" value="FAD-bd_PCMH_sub2"/>
</dbReference>
<dbReference type="Gene3D" id="3.30.465.10">
    <property type="match status" value="1"/>
</dbReference>
<evidence type="ECO:0000256" key="3">
    <source>
        <dbReference type="ARBA" id="ARBA00022630"/>
    </source>
</evidence>
<feature type="domain" description="FAD-binding PCMH-type" evidence="6">
    <location>
        <begin position="39"/>
        <end position="209"/>
    </location>
</feature>
<dbReference type="Pfam" id="PF01565">
    <property type="entry name" value="FAD_binding_4"/>
    <property type="match status" value="1"/>
</dbReference>
<dbReference type="Gene3D" id="3.30.43.10">
    <property type="entry name" value="Uridine Diphospho-n-acetylenolpyruvylglucosamine Reductase, domain 2"/>
    <property type="match status" value="1"/>
</dbReference>
<evidence type="ECO:0000259" key="6">
    <source>
        <dbReference type="PROSITE" id="PS51387"/>
    </source>
</evidence>
<comment type="similarity">
    <text evidence="2">Belongs to the oxygen-dependent FAD-linked oxidoreductase family.</text>
</comment>
<dbReference type="InterPro" id="IPR016167">
    <property type="entry name" value="FAD-bd_PCMH_sub1"/>
</dbReference>
<dbReference type="InterPro" id="IPR012951">
    <property type="entry name" value="BBE"/>
</dbReference>
<comment type="caution">
    <text evidence="7">The sequence shown here is derived from an EMBL/GenBank/DDBJ whole genome shotgun (WGS) entry which is preliminary data.</text>
</comment>
<accession>A0A3R9EV15</accession>
<dbReference type="InterPro" id="IPR016164">
    <property type="entry name" value="FAD-linked_Oxase-like_C"/>
</dbReference>
<reference evidence="7 8" key="1">
    <citation type="submission" date="2018-12" db="EMBL/GenBank/DDBJ databases">
        <title>Amycolatopsis eburnea sp. nov. actinomycete associate with arbuscular mycorrhiza fungal spore.</title>
        <authorList>
            <person name="Lumyong S."/>
            <person name="Chaiya L."/>
        </authorList>
    </citation>
    <scope>NUCLEOTIDE SEQUENCE [LARGE SCALE GENOMIC DNA]</scope>
    <source>
        <strain evidence="7 8">GLM-1</strain>
    </source>
</reference>
<dbReference type="PANTHER" id="PTHR42973:SF39">
    <property type="entry name" value="FAD-BINDING PCMH-TYPE DOMAIN-CONTAINING PROTEIN"/>
    <property type="match status" value="1"/>
</dbReference>
<sequence length="465" mass="49140">MTSTAEPTLESLRARLSGTVLTAGAPGYDVARSVWNGEIDRRPAVVVRPAGAADVAEALAYAREAALDVSVRGGGHNFGGAAVVDGGLCIDLSSLQAISVDPVGRTARVGGGATWAQVDAATQEHALAVPGGTVSHTGVGGLTLGGGFGWLTGKHGLSCDNLLSAEVVTADGQILRASAGEHPDLFWALRGGGGNFGVVTEFEFRLHPVGPLVHLAMFFWSLEDGPAALRQVRDVLETLPGEMGVLLAGLNAPPAPFVPEAHHFQPGYALLIAGFEGAEHHAEAIRGARSGPAPLFEFVSPIPYVELQKLIDDAAPWGILGYEKAAFADGFTDEVIDVITEFLPRKTSPMSIMPVFSMHGAFTEPGDDATAFGGARRKSLAVNIAALAPEPEPYAADRAWVRDFWTALVPFTANAGGYVNFMAEYEEDRVRTSYGAEKYERLARIKAQYDPRNVFHHNANIPPAK</sequence>
<evidence type="ECO:0000313" key="8">
    <source>
        <dbReference type="Proteomes" id="UP000267081"/>
    </source>
</evidence>
<evidence type="ECO:0000256" key="5">
    <source>
        <dbReference type="ARBA" id="ARBA00023002"/>
    </source>
</evidence>
<dbReference type="Gene3D" id="3.40.462.20">
    <property type="match status" value="1"/>
</dbReference>
<dbReference type="GO" id="GO:0016491">
    <property type="term" value="F:oxidoreductase activity"/>
    <property type="evidence" value="ECO:0007669"/>
    <property type="project" value="UniProtKB-KW"/>
</dbReference>
<dbReference type="Proteomes" id="UP000267081">
    <property type="component" value="Unassembled WGS sequence"/>
</dbReference>
<dbReference type="RefSeq" id="WP_125306730.1">
    <property type="nucleotide sequence ID" value="NZ_RSEC01000024.1"/>
</dbReference>
<dbReference type="SUPFAM" id="SSF56176">
    <property type="entry name" value="FAD-binding/transporter-associated domain-like"/>
    <property type="match status" value="1"/>
</dbReference>
<evidence type="ECO:0000256" key="1">
    <source>
        <dbReference type="ARBA" id="ARBA00001974"/>
    </source>
</evidence>
<comment type="cofactor">
    <cofactor evidence="1">
        <name>FAD</name>
        <dbReference type="ChEBI" id="CHEBI:57692"/>
    </cofactor>
</comment>
<evidence type="ECO:0000256" key="2">
    <source>
        <dbReference type="ARBA" id="ARBA00005466"/>
    </source>
</evidence>
<organism evidence="7 8">
    <name type="scientific">Amycolatopsis eburnea</name>
    <dbReference type="NCBI Taxonomy" id="2267691"/>
    <lineage>
        <taxon>Bacteria</taxon>
        <taxon>Bacillati</taxon>
        <taxon>Actinomycetota</taxon>
        <taxon>Actinomycetes</taxon>
        <taxon>Pseudonocardiales</taxon>
        <taxon>Pseudonocardiaceae</taxon>
        <taxon>Amycolatopsis</taxon>
    </lineage>
</organism>
<evidence type="ECO:0000313" key="7">
    <source>
        <dbReference type="EMBL" id="RSD22782.1"/>
    </source>
</evidence>
<evidence type="ECO:0000256" key="4">
    <source>
        <dbReference type="ARBA" id="ARBA00022827"/>
    </source>
</evidence>
<gene>
    <name evidence="7" type="ORF">EIY87_06395</name>
</gene>
<dbReference type="PROSITE" id="PS00862">
    <property type="entry name" value="OX2_COVAL_FAD"/>
    <property type="match status" value="1"/>
</dbReference>
<dbReference type="InterPro" id="IPR006094">
    <property type="entry name" value="Oxid_FAD_bind_N"/>
</dbReference>
<keyword evidence="3" id="KW-0285">Flavoprotein</keyword>
<dbReference type="SUPFAM" id="SSF55103">
    <property type="entry name" value="FAD-linked oxidases, C-terminal domain"/>
    <property type="match status" value="1"/>
</dbReference>
<dbReference type="OrthoDB" id="9775082at2"/>
<dbReference type="PANTHER" id="PTHR42973">
    <property type="entry name" value="BINDING OXIDOREDUCTASE, PUTATIVE (AFU_ORTHOLOGUE AFUA_1G17690)-RELATED"/>
    <property type="match status" value="1"/>
</dbReference>
<proteinExistence type="inferred from homology"/>
<keyword evidence="4" id="KW-0274">FAD</keyword>
<dbReference type="InterPro" id="IPR006093">
    <property type="entry name" value="Oxy_OxRdtase_FAD_BS"/>
</dbReference>
<dbReference type="Pfam" id="PF08031">
    <property type="entry name" value="BBE"/>
    <property type="match status" value="1"/>
</dbReference>
<dbReference type="AlphaFoldDB" id="A0A3R9EV15"/>
<name>A0A3R9EV15_9PSEU</name>
<dbReference type="GO" id="GO:0071949">
    <property type="term" value="F:FAD binding"/>
    <property type="evidence" value="ECO:0007669"/>
    <property type="project" value="InterPro"/>
</dbReference>